<comment type="pathway">
    <text evidence="1">Cofactor biosynthesis; adenosylcobalamin biosynthesis.</text>
</comment>
<evidence type="ECO:0000256" key="1">
    <source>
        <dbReference type="ARBA" id="ARBA00004953"/>
    </source>
</evidence>
<dbReference type="InterPro" id="IPR003723">
    <property type="entry name" value="Precorrin-6x_reduct"/>
</dbReference>
<protein>
    <submittedName>
        <fullName evidence="4">Precorrin-6A reductase</fullName>
        <ecNumber evidence="4">1.3.1.54</ecNumber>
    </submittedName>
</protein>
<keyword evidence="2" id="KW-0169">Cobalamin biosynthesis</keyword>
<dbReference type="NCBIfam" id="TIGR00715">
    <property type="entry name" value="precor6x_red"/>
    <property type="match status" value="1"/>
</dbReference>
<dbReference type="PANTHER" id="PTHR36925">
    <property type="entry name" value="COBALT-PRECORRIN-6A REDUCTASE"/>
    <property type="match status" value="1"/>
</dbReference>
<dbReference type="GO" id="GO:0016994">
    <property type="term" value="F:precorrin-6A reductase activity"/>
    <property type="evidence" value="ECO:0007669"/>
    <property type="project" value="UniProtKB-EC"/>
</dbReference>
<organism evidence="4 5">
    <name type="scientific">Intestinibacter bartlettii</name>
    <dbReference type="NCBI Taxonomy" id="261299"/>
    <lineage>
        <taxon>Bacteria</taxon>
        <taxon>Bacillati</taxon>
        <taxon>Bacillota</taxon>
        <taxon>Clostridia</taxon>
        <taxon>Peptostreptococcales</taxon>
        <taxon>Peptostreptococcaceae</taxon>
        <taxon>Intestinibacter</taxon>
    </lineage>
</organism>
<dbReference type="PANTHER" id="PTHR36925:SF1">
    <property type="entry name" value="COBALT-PRECORRIN-6A REDUCTASE"/>
    <property type="match status" value="1"/>
</dbReference>
<dbReference type="EC" id="1.3.1.54" evidence="4"/>
<dbReference type="RefSeq" id="WP_216569241.1">
    <property type="nucleotide sequence ID" value="NZ_JAHLOQ010000014.1"/>
</dbReference>
<name>A0ABS6DW97_9FIRM</name>
<dbReference type="PROSITE" id="PS51014">
    <property type="entry name" value="COBK_CBIJ"/>
    <property type="match status" value="1"/>
</dbReference>
<gene>
    <name evidence="4" type="primary">cobK</name>
    <name evidence="4" type="ORF">KQI20_06655</name>
</gene>
<proteinExistence type="predicted"/>
<dbReference type="Proteomes" id="UP001196301">
    <property type="component" value="Unassembled WGS sequence"/>
</dbReference>
<evidence type="ECO:0000256" key="2">
    <source>
        <dbReference type="ARBA" id="ARBA00022573"/>
    </source>
</evidence>
<evidence type="ECO:0000313" key="4">
    <source>
        <dbReference type="EMBL" id="MBU5336115.1"/>
    </source>
</evidence>
<dbReference type="EMBL" id="JAHLOQ010000014">
    <property type="protein sequence ID" value="MBU5336115.1"/>
    <property type="molecule type" value="Genomic_DNA"/>
</dbReference>
<keyword evidence="3 4" id="KW-0560">Oxidoreductase</keyword>
<evidence type="ECO:0000256" key="3">
    <source>
        <dbReference type="ARBA" id="ARBA00023002"/>
    </source>
</evidence>
<reference evidence="4 5" key="1">
    <citation type="submission" date="2021-06" db="EMBL/GenBank/DDBJ databases">
        <authorList>
            <person name="Sun Q."/>
            <person name="Li D."/>
        </authorList>
    </citation>
    <scope>NUCLEOTIDE SEQUENCE [LARGE SCALE GENOMIC DNA]</scope>
    <source>
        <strain evidence="4 5">N19</strain>
    </source>
</reference>
<dbReference type="Pfam" id="PF02571">
    <property type="entry name" value="CbiJ"/>
    <property type="match status" value="1"/>
</dbReference>
<sequence>MILVLGGTSDSIHICNKLNDMNLSYIVSVTTEYGREIARKATENIFLGKLTIEDMVSLVKEKNITQIIDATHPYATVVSSNAIECSKISNIDYVRFERESLIKQIDYDNKYVVESIEQACEIANKKGNNIFIGTGSKNLDKYIELIEGKNLIARVLPTSEVLVSCEKIGLNADNIIAMKGPFSEEMNIATYKQYHIDLLITKESGVAGGFLEKINACKALNIPVVIIGRKQIDYPKVINNIEDIKKII</sequence>
<keyword evidence="5" id="KW-1185">Reference proteome</keyword>
<evidence type="ECO:0000313" key="5">
    <source>
        <dbReference type="Proteomes" id="UP001196301"/>
    </source>
</evidence>
<comment type="caution">
    <text evidence="4">The sequence shown here is derived from an EMBL/GenBank/DDBJ whole genome shotgun (WGS) entry which is preliminary data.</text>
</comment>
<accession>A0ABS6DW97</accession>